<dbReference type="OrthoDB" id="6381520at2"/>
<dbReference type="PANTHER" id="PTHR40841:SF2">
    <property type="entry name" value="SIDEROPHORE-DEGRADING ESTERASE (EUROFUNG)"/>
    <property type="match status" value="1"/>
</dbReference>
<dbReference type="Pfam" id="PF00756">
    <property type="entry name" value="Esterase"/>
    <property type="match status" value="1"/>
</dbReference>
<dbReference type="AlphaFoldDB" id="H8L605"/>
<sequence length="330" mass="35310">MPPIFAPSRLVPGLALVLGLAWGGSLYAGPPKFDPMRAPLPQTGPAAVSVAASSITILQVDSDEGRHYRLWVAAIGKPPASGYPMMILLDGHAAIQTLIDTRDSAPLPGPILLVAVGTPGPAYFDVEQRAYDYTPDLADGQPIFDPRVPQRRAGGAEAFLATLLGPVQQALSSRWPLDPLHRGLWGHSYGGLFTLYTLLRHGDAFQFYAPTSPSLWWHAPLPQNLAERFDRHQPGASACVRLSNGSAEGRPGHHGSRPDAVAPDQPSPPLFSAADLVQQLEPVFGQRLQWQTYSGLSHGETFPASLGPAIRSFSAWSHGAASCGFDALKR</sequence>
<dbReference type="SUPFAM" id="SSF53474">
    <property type="entry name" value="alpha/beta-Hydrolases"/>
    <property type="match status" value="1"/>
</dbReference>
<keyword evidence="2 4" id="KW-0378">Hydrolase</keyword>
<dbReference type="PANTHER" id="PTHR40841">
    <property type="entry name" value="SIDEROPHORE TRIACETYLFUSARININE C ESTERASE"/>
    <property type="match status" value="1"/>
</dbReference>
<evidence type="ECO:0000256" key="2">
    <source>
        <dbReference type="ARBA" id="ARBA00022801"/>
    </source>
</evidence>
<dbReference type="InterPro" id="IPR052558">
    <property type="entry name" value="Siderophore_Hydrolase_D"/>
</dbReference>
<dbReference type="STRING" id="767434.Fraau_2382"/>
<evidence type="ECO:0000313" key="4">
    <source>
        <dbReference type="EMBL" id="AFC86748.1"/>
    </source>
</evidence>
<feature type="region of interest" description="Disordered" evidence="3">
    <location>
        <begin position="241"/>
        <end position="268"/>
    </location>
</feature>
<dbReference type="HOGENOM" id="CLU_039834_3_2_6"/>
<keyword evidence="5" id="KW-1185">Reference proteome</keyword>
<reference evidence="4" key="1">
    <citation type="submission" date="2012-02" db="EMBL/GenBank/DDBJ databases">
        <title>The complete genome of Frateuria aurantia DSM 6220.</title>
        <authorList>
            <consortium name="US DOE Joint Genome Institute (JGI-PGF)"/>
            <person name="Lucas S."/>
            <person name="Copeland A."/>
            <person name="Lapidus A."/>
            <person name="Glavina del Rio T."/>
            <person name="Dalin E."/>
            <person name="Tice H."/>
            <person name="Bruce D."/>
            <person name="Goodwin L."/>
            <person name="Pitluck S."/>
            <person name="Peters L."/>
            <person name="Ovchinnikova G."/>
            <person name="Teshima H."/>
            <person name="Kyrpides N."/>
            <person name="Mavromatis K."/>
            <person name="Ivanova N."/>
            <person name="Brettin T."/>
            <person name="Detter J.C."/>
            <person name="Han C."/>
            <person name="Larimer F."/>
            <person name="Land M."/>
            <person name="Hauser L."/>
            <person name="Markowitz V."/>
            <person name="Cheng J.-F."/>
            <person name="Hugenholtz P."/>
            <person name="Woyke T."/>
            <person name="Wu D."/>
            <person name="Brambilla E."/>
            <person name="Klenk H.-P."/>
            <person name="Eisen J.A."/>
        </authorList>
    </citation>
    <scope>NUCLEOTIDE SEQUENCE</scope>
    <source>
        <strain evidence="4">DSM 6220</strain>
    </source>
</reference>
<proteinExistence type="inferred from homology"/>
<dbReference type="Gene3D" id="3.40.50.1820">
    <property type="entry name" value="alpha/beta hydrolase"/>
    <property type="match status" value="1"/>
</dbReference>
<evidence type="ECO:0000256" key="3">
    <source>
        <dbReference type="SAM" id="MobiDB-lite"/>
    </source>
</evidence>
<protein>
    <submittedName>
        <fullName evidence="4">Putative hydrolase of alpha/beta superfamily</fullName>
    </submittedName>
</protein>
<evidence type="ECO:0000313" key="5">
    <source>
        <dbReference type="Proteomes" id="UP000005234"/>
    </source>
</evidence>
<dbReference type="eggNOG" id="COG2819">
    <property type="taxonomic scope" value="Bacteria"/>
</dbReference>
<dbReference type="Proteomes" id="UP000005234">
    <property type="component" value="Chromosome"/>
</dbReference>
<gene>
    <name evidence="4" type="ordered locus">Fraau_2382</name>
</gene>
<comment type="similarity">
    <text evidence="1">Belongs to the esterase D family.</text>
</comment>
<dbReference type="RefSeq" id="WP_014403751.1">
    <property type="nucleotide sequence ID" value="NC_017033.1"/>
</dbReference>
<dbReference type="GO" id="GO:0016788">
    <property type="term" value="F:hydrolase activity, acting on ester bonds"/>
    <property type="evidence" value="ECO:0007669"/>
    <property type="project" value="TreeGrafter"/>
</dbReference>
<evidence type="ECO:0000256" key="1">
    <source>
        <dbReference type="ARBA" id="ARBA00005622"/>
    </source>
</evidence>
<dbReference type="KEGG" id="fau:Fraau_2382"/>
<organism evidence="4 5">
    <name type="scientific">Frateuria aurantia (strain ATCC 33424 / DSM 6220 / KCTC 2777 / LMG 1558 / NBRC 3245 / NCIMB 13370)</name>
    <name type="common">Acetobacter aurantius</name>
    <dbReference type="NCBI Taxonomy" id="767434"/>
    <lineage>
        <taxon>Bacteria</taxon>
        <taxon>Pseudomonadati</taxon>
        <taxon>Pseudomonadota</taxon>
        <taxon>Gammaproteobacteria</taxon>
        <taxon>Lysobacterales</taxon>
        <taxon>Rhodanobacteraceae</taxon>
        <taxon>Frateuria</taxon>
    </lineage>
</organism>
<dbReference type="InterPro" id="IPR000801">
    <property type="entry name" value="Esterase-like"/>
</dbReference>
<accession>H8L605</accession>
<name>H8L605_FRAAD</name>
<dbReference type="InterPro" id="IPR029058">
    <property type="entry name" value="AB_hydrolase_fold"/>
</dbReference>
<dbReference type="EMBL" id="CP003350">
    <property type="protein sequence ID" value="AFC86748.1"/>
    <property type="molecule type" value="Genomic_DNA"/>
</dbReference>